<reference evidence="4 5" key="1">
    <citation type="journal article" date="2015" name="Sci. Rep.">
        <title>Genome of the facultative scuticociliatosis pathogen Pseudocohnilembus persalinus provides insight into its virulence through horizontal gene transfer.</title>
        <authorList>
            <person name="Xiong J."/>
            <person name="Wang G."/>
            <person name="Cheng J."/>
            <person name="Tian M."/>
            <person name="Pan X."/>
            <person name="Warren A."/>
            <person name="Jiang C."/>
            <person name="Yuan D."/>
            <person name="Miao W."/>
        </authorList>
    </citation>
    <scope>NUCLEOTIDE SEQUENCE [LARGE SCALE GENOMIC DNA]</scope>
    <source>
        <strain evidence="4">36N120E</strain>
    </source>
</reference>
<keyword evidence="1" id="KW-0175">Coiled coil</keyword>
<comment type="caution">
    <text evidence="4">The sequence shown here is derived from an EMBL/GenBank/DDBJ whole genome shotgun (WGS) entry which is preliminary data.</text>
</comment>
<evidence type="ECO:0000313" key="5">
    <source>
        <dbReference type="Proteomes" id="UP000054937"/>
    </source>
</evidence>
<keyword evidence="3" id="KW-1133">Transmembrane helix</keyword>
<feature type="region of interest" description="Disordered" evidence="2">
    <location>
        <begin position="206"/>
        <end position="225"/>
    </location>
</feature>
<keyword evidence="5" id="KW-1185">Reference proteome</keyword>
<protein>
    <submittedName>
        <fullName evidence="4">PapD-like protein</fullName>
    </submittedName>
</protein>
<name>A0A0V0Q9Q6_PSEPJ</name>
<dbReference type="SUPFAM" id="SSF49354">
    <property type="entry name" value="PapD-like"/>
    <property type="match status" value="1"/>
</dbReference>
<dbReference type="InterPro" id="IPR013783">
    <property type="entry name" value="Ig-like_fold"/>
</dbReference>
<dbReference type="Proteomes" id="UP000054937">
    <property type="component" value="Unassembled WGS sequence"/>
</dbReference>
<evidence type="ECO:0000313" key="4">
    <source>
        <dbReference type="EMBL" id="KRW98890.1"/>
    </source>
</evidence>
<feature type="transmembrane region" description="Helical" evidence="3">
    <location>
        <begin position="337"/>
        <end position="355"/>
    </location>
</feature>
<dbReference type="InterPro" id="IPR008962">
    <property type="entry name" value="PapD-like_sf"/>
</dbReference>
<organism evidence="4 5">
    <name type="scientific">Pseudocohnilembus persalinus</name>
    <name type="common">Ciliate</name>
    <dbReference type="NCBI Taxonomy" id="266149"/>
    <lineage>
        <taxon>Eukaryota</taxon>
        <taxon>Sar</taxon>
        <taxon>Alveolata</taxon>
        <taxon>Ciliophora</taxon>
        <taxon>Intramacronucleata</taxon>
        <taxon>Oligohymenophorea</taxon>
        <taxon>Scuticociliatia</taxon>
        <taxon>Philasterida</taxon>
        <taxon>Pseudocohnilembidae</taxon>
        <taxon>Pseudocohnilembus</taxon>
    </lineage>
</organism>
<dbReference type="AlphaFoldDB" id="A0A0V0Q9Q6"/>
<gene>
    <name evidence="4" type="ORF">PPERSA_09415</name>
</gene>
<evidence type="ECO:0000256" key="1">
    <source>
        <dbReference type="SAM" id="Coils"/>
    </source>
</evidence>
<evidence type="ECO:0000256" key="2">
    <source>
        <dbReference type="SAM" id="MobiDB-lite"/>
    </source>
</evidence>
<keyword evidence="3" id="KW-0812">Transmembrane</keyword>
<feature type="coiled-coil region" evidence="1">
    <location>
        <begin position="279"/>
        <end position="320"/>
    </location>
</feature>
<accession>A0A0V0Q9Q6</accession>
<dbReference type="EMBL" id="LDAU01000225">
    <property type="protein sequence ID" value="KRW98890.1"/>
    <property type="molecule type" value="Genomic_DNA"/>
</dbReference>
<dbReference type="Gene3D" id="2.60.40.10">
    <property type="entry name" value="Immunoglobulins"/>
    <property type="match status" value="1"/>
</dbReference>
<evidence type="ECO:0000256" key="3">
    <source>
        <dbReference type="SAM" id="Phobius"/>
    </source>
</evidence>
<keyword evidence="3" id="KW-0472">Membrane</keyword>
<dbReference type="InParanoid" id="A0A0V0Q9Q6"/>
<sequence>MEFDQSKIIKSQHSKKSLECLELESGYDIIFRKDQKKKYKAQLKITNISRETVIFKLSFNNKSAYYINDEKKREQTVQFDQNGVYGMIPSQKQLELIILIKQKEQVNQKLDIFIIQAIKCNSSNLQLQKPSEIWKNTQLLLDKQIEQRIASVQIQDPEIISNQNQTSIQKQKFLSEIFQSGHQQAKNTFDTYIDGKNIIQSLQNNSNQNYHYNNHTNNDQNNKQLENNYQNQNQNQNSNELQSHILTSQVQSVNRFDTNQSSQQIHFSQINTKDQNFKLEDVKYLYEKLLIEVDNQEKQLSQLRQQKEKFQQQIDDNIYEQEDLRLKNPQYKKPQGLKVWILLLLMIFFFMLGKYQGHLIIPDKIKLDL</sequence>
<proteinExistence type="predicted"/>